<evidence type="ECO:0000313" key="1">
    <source>
        <dbReference type="EMBL" id="KZV49629.1"/>
    </source>
</evidence>
<reference evidence="1 2" key="1">
    <citation type="journal article" date="2015" name="Proc. Natl. Acad. Sci. U.S.A.">
        <title>The resurrection genome of Boea hygrometrica: A blueprint for survival of dehydration.</title>
        <authorList>
            <person name="Xiao L."/>
            <person name="Yang G."/>
            <person name="Zhang L."/>
            <person name="Yang X."/>
            <person name="Zhao S."/>
            <person name="Ji Z."/>
            <person name="Zhou Q."/>
            <person name="Hu M."/>
            <person name="Wang Y."/>
            <person name="Chen M."/>
            <person name="Xu Y."/>
            <person name="Jin H."/>
            <person name="Xiao X."/>
            <person name="Hu G."/>
            <person name="Bao F."/>
            <person name="Hu Y."/>
            <person name="Wan P."/>
            <person name="Li L."/>
            <person name="Deng X."/>
            <person name="Kuang T."/>
            <person name="Xiang C."/>
            <person name="Zhu J.K."/>
            <person name="Oliver M.J."/>
            <person name="He Y."/>
        </authorList>
    </citation>
    <scope>NUCLEOTIDE SEQUENCE [LARGE SCALE GENOMIC DNA]</scope>
    <source>
        <strain evidence="2">cv. XS01</strain>
    </source>
</reference>
<dbReference type="Proteomes" id="UP000250235">
    <property type="component" value="Unassembled WGS sequence"/>
</dbReference>
<accession>A0A2Z7CY92</accession>
<name>A0A2Z7CY92_9LAMI</name>
<sequence>MKVLYDIESQGLEYSRMIRLELSRQITYLMITVLDLELEVIFFDPSQLFQISPVVSTAESDFFSLDVSCSTADSTDVKVADPPVVSTAESDFLLLQLVHLSLSAPAAEIHLFIVPSSDLYCSSDSYYFITSTSSSDFSCYLFIRSLLLDISSSTIPDFSYSCS</sequence>
<gene>
    <name evidence="1" type="ORF">F511_08950</name>
</gene>
<keyword evidence="2" id="KW-1185">Reference proteome</keyword>
<protein>
    <submittedName>
        <fullName evidence="1">Uncharacterized protein</fullName>
    </submittedName>
</protein>
<proteinExistence type="predicted"/>
<evidence type="ECO:0000313" key="2">
    <source>
        <dbReference type="Proteomes" id="UP000250235"/>
    </source>
</evidence>
<dbReference type="EMBL" id="KQ992999">
    <property type="protein sequence ID" value="KZV49629.1"/>
    <property type="molecule type" value="Genomic_DNA"/>
</dbReference>
<organism evidence="1 2">
    <name type="scientific">Dorcoceras hygrometricum</name>
    <dbReference type="NCBI Taxonomy" id="472368"/>
    <lineage>
        <taxon>Eukaryota</taxon>
        <taxon>Viridiplantae</taxon>
        <taxon>Streptophyta</taxon>
        <taxon>Embryophyta</taxon>
        <taxon>Tracheophyta</taxon>
        <taxon>Spermatophyta</taxon>
        <taxon>Magnoliopsida</taxon>
        <taxon>eudicotyledons</taxon>
        <taxon>Gunneridae</taxon>
        <taxon>Pentapetalae</taxon>
        <taxon>asterids</taxon>
        <taxon>lamiids</taxon>
        <taxon>Lamiales</taxon>
        <taxon>Gesneriaceae</taxon>
        <taxon>Didymocarpoideae</taxon>
        <taxon>Trichosporeae</taxon>
        <taxon>Loxocarpinae</taxon>
        <taxon>Dorcoceras</taxon>
    </lineage>
</organism>
<dbReference type="AlphaFoldDB" id="A0A2Z7CY92"/>